<organism evidence="1 2">
    <name type="scientific">Dictyocaulus viviparus</name>
    <name type="common">Bovine lungworm</name>
    <dbReference type="NCBI Taxonomy" id="29172"/>
    <lineage>
        <taxon>Eukaryota</taxon>
        <taxon>Metazoa</taxon>
        <taxon>Ecdysozoa</taxon>
        <taxon>Nematoda</taxon>
        <taxon>Chromadorea</taxon>
        <taxon>Rhabditida</taxon>
        <taxon>Rhabditina</taxon>
        <taxon>Rhabditomorpha</taxon>
        <taxon>Strongyloidea</taxon>
        <taxon>Metastrongylidae</taxon>
        <taxon>Dictyocaulus</taxon>
    </lineage>
</organism>
<evidence type="ECO:0000313" key="2">
    <source>
        <dbReference type="Proteomes" id="UP000053766"/>
    </source>
</evidence>
<accession>A0A0D8XNT9</accession>
<dbReference type="AlphaFoldDB" id="A0A0D8XNT9"/>
<dbReference type="OrthoDB" id="10462749at2759"/>
<sequence>MISTSEMIDPLTKISILSPLAMLQIHHHPRKSWIRRGIFYTRKPFFFTRKRNSLVLYQMKSQSNQRDSWKRNAKCEFVKTLMSESSGIQV</sequence>
<reference evidence="2" key="2">
    <citation type="journal article" date="2016" name="Sci. Rep.">
        <title>Dictyocaulus viviparus genome, variome and transcriptome elucidate lungworm biology and support future intervention.</title>
        <authorList>
            <person name="McNulty S.N."/>
            <person name="Strube C."/>
            <person name="Rosa B.A."/>
            <person name="Martin J.C."/>
            <person name="Tyagi R."/>
            <person name="Choi Y.J."/>
            <person name="Wang Q."/>
            <person name="Hallsworth Pepin K."/>
            <person name="Zhang X."/>
            <person name="Ozersky P."/>
            <person name="Wilson R.K."/>
            <person name="Sternberg P.W."/>
            <person name="Gasser R.B."/>
            <person name="Mitreva M."/>
        </authorList>
    </citation>
    <scope>NUCLEOTIDE SEQUENCE [LARGE SCALE GENOMIC DNA]</scope>
    <source>
        <strain evidence="2">HannoverDv2000</strain>
    </source>
</reference>
<dbReference type="EMBL" id="KN716406">
    <property type="protein sequence ID" value="KJH45469.1"/>
    <property type="molecule type" value="Genomic_DNA"/>
</dbReference>
<proteinExistence type="predicted"/>
<reference evidence="1 2" key="1">
    <citation type="submission" date="2013-11" db="EMBL/GenBank/DDBJ databases">
        <title>Draft genome of the bovine lungworm Dictyocaulus viviparus.</title>
        <authorList>
            <person name="Mitreva M."/>
        </authorList>
    </citation>
    <scope>NUCLEOTIDE SEQUENCE [LARGE SCALE GENOMIC DNA]</scope>
    <source>
        <strain evidence="1 2">HannoverDv2000</strain>
    </source>
</reference>
<name>A0A0D8XNT9_DICVI</name>
<keyword evidence="2" id="KW-1185">Reference proteome</keyword>
<dbReference type="Proteomes" id="UP000053766">
    <property type="component" value="Unassembled WGS sequence"/>
</dbReference>
<protein>
    <submittedName>
        <fullName evidence="1">Uncharacterized protein</fullName>
    </submittedName>
</protein>
<dbReference type="STRING" id="29172.A0A0D8XNT9"/>
<gene>
    <name evidence="1" type="ORF">DICVIV_08472</name>
</gene>
<evidence type="ECO:0000313" key="1">
    <source>
        <dbReference type="EMBL" id="KJH45469.1"/>
    </source>
</evidence>